<evidence type="ECO:0000256" key="2">
    <source>
        <dbReference type="SAM" id="MobiDB-lite"/>
    </source>
</evidence>
<proteinExistence type="predicted"/>
<keyword evidence="4" id="KW-1185">Reference proteome</keyword>
<keyword evidence="1" id="KW-0175">Coiled coil</keyword>
<accession>A0A8J2XAQ7</accession>
<feature type="compositionally biased region" description="Polar residues" evidence="2">
    <location>
        <begin position="79"/>
        <end position="92"/>
    </location>
</feature>
<dbReference type="EMBL" id="HG316457">
    <property type="protein sequence ID" value="CDF89585.1"/>
    <property type="molecule type" value="Genomic_DNA"/>
</dbReference>
<evidence type="ECO:0000313" key="4">
    <source>
        <dbReference type="Proteomes" id="UP000019375"/>
    </source>
</evidence>
<evidence type="ECO:0000256" key="1">
    <source>
        <dbReference type="SAM" id="Coils"/>
    </source>
</evidence>
<feature type="compositionally biased region" description="Basic and acidic residues" evidence="2">
    <location>
        <begin position="51"/>
        <end position="77"/>
    </location>
</feature>
<feature type="coiled-coil region" evidence="1">
    <location>
        <begin position="199"/>
        <end position="233"/>
    </location>
</feature>
<organism evidence="3 4">
    <name type="scientific">Zygosaccharomyces bailii (strain CLIB 213 / ATCC 58445 / CBS 680 / BCRC 21525 / NBRC 1098 / NCYC 1416 / NRRL Y-2227)</name>
    <dbReference type="NCBI Taxonomy" id="1333698"/>
    <lineage>
        <taxon>Eukaryota</taxon>
        <taxon>Fungi</taxon>
        <taxon>Dikarya</taxon>
        <taxon>Ascomycota</taxon>
        <taxon>Saccharomycotina</taxon>
        <taxon>Saccharomycetes</taxon>
        <taxon>Saccharomycetales</taxon>
        <taxon>Saccharomycetaceae</taxon>
        <taxon>Zygosaccharomyces</taxon>
    </lineage>
</organism>
<sequence>MSSRLFFGGAAAAAAGYMIYEYQQQHERQRHTVLVPSGSVAGNKTTPPTATERELEQQKKDTAKWLSDKAEYGRAKANELTSDLQSKATDLQNKAAEQKDQVADEATTGWNRIKSGLSEDTRSVKEALLGNKSDYSQQQSQGQGSTPKDISRSIFNWGFKEAERAKAIAIGDYDRANKELSAAQENWNATKKGVFDSGDSVLKQKVDELKKTLEEKKNKLNEASDHYASFTKDNFNDISNKLDAQDERIRKEGGFFKWLTRSSPDQKKKDSNNKDKGRVSPEKADQVATSSLAGFGENAAFFSKEQIEDQLRNKEIGPSEAQRRLDELKKIKKEGWMNYAKDPQSEENIAKNAYKGLEGWGESAAEFAHEELEEARRRFQRKIESRDDAAKAMDDAAARVQAAKKQVDSTGSSWWQGGKEKTDELHERAKADFDKAVKEYDRAKEIYNNWKDKTTGKFWSSADGSVRAMRRKELSPEDSSLQEQLLEE</sequence>
<dbReference type="AlphaFoldDB" id="A0A8J2XAQ7"/>
<feature type="compositionally biased region" description="Polar residues" evidence="2">
    <location>
        <begin position="40"/>
        <end position="49"/>
    </location>
</feature>
<feature type="compositionally biased region" description="Low complexity" evidence="2">
    <location>
        <begin position="136"/>
        <end position="145"/>
    </location>
</feature>
<reference evidence="4" key="1">
    <citation type="journal article" date="2013" name="Genome Announc.">
        <title>Genome sequence of the food spoilage yeast Zygosaccharomyces bailii CLIB 213(T).</title>
        <authorList>
            <person name="Galeote V."/>
            <person name="Bigey F."/>
            <person name="Devillers H."/>
            <person name="Neuveglise C."/>
            <person name="Dequin S."/>
        </authorList>
    </citation>
    <scope>NUCLEOTIDE SEQUENCE [LARGE SCALE GENOMIC DNA]</scope>
    <source>
        <strain evidence="4">CLIB 213 / ATCC 58445 / CBS 680 / CCRC 21525 / NBRC 1098 / NCYC 1416 / NRRL Y-2227</strain>
    </source>
</reference>
<feature type="compositionally biased region" description="Basic and acidic residues" evidence="2">
    <location>
        <begin position="264"/>
        <end position="285"/>
    </location>
</feature>
<gene>
    <name evidence="3" type="ORF">BN860_07800g</name>
</gene>
<dbReference type="Proteomes" id="UP000019375">
    <property type="component" value="Unassembled WGS sequence"/>
</dbReference>
<feature type="region of interest" description="Disordered" evidence="2">
    <location>
        <begin position="390"/>
        <end position="426"/>
    </location>
</feature>
<dbReference type="OrthoDB" id="3976380at2759"/>
<feature type="region of interest" description="Disordered" evidence="2">
    <location>
        <begin position="255"/>
        <end position="290"/>
    </location>
</feature>
<feature type="region of interest" description="Disordered" evidence="2">
    <location>
        <begin position="35"/>
        <end position="117"/>
    </location>
</feature>
<protein>
    <submittedName>
        <fullName evidence="3">ZYBA0S04-07800g1_1</fullName>
    </submittedName>
</protein>
<name>A0A8J2XAQ7_ZYGB2</name>
<evidence type="ECO:0000313" key="3">
    <source>
        <dbReference type="EMBL" id="CDF89585.1"/>
    </source>
</evidence>
<feature type="region of interest" description="Disordered" evidence="2">
    <location>
        <begin position="130"/>
        <end position="150"/>
    </location>
</feature>